<reference evidence="20 21" key="1">
    <citation type="journal article" date="2012" name="Genome Biol.">
        <title>Genome and low-iron response of an oceanic diatom adapted to chronic iron limitation.</title>
        <authorList>
            <person name="Lommer M."/>
            <person name="Specht M."/>
            <person name="Roy A.S."/>
            <person name="Kraemer L."/>
            <person name="Andreson R."/>
            <person name="Gutowska M.A."/>
            <person name="Wolf J."/>
            <person name="Bergner S.V."/>
            <person name="Schilhabel M.B."/>
            <person name="Klostermeier U.C."/>
            <person name="Beiko R.G."/>
            <person name="Rosenstiel P."/>
            <person name="Hippler M."/>
            <person name="Laroche J."/>
        </authorList>
    </citation>
    <scope>NUCLEOTIDE SEQUENCE [LARGE SCALE GENOMIC DNA]</scope>
    <source>
        <strain evidence="20 21">CCMP1005</strain>
    </source>
</reference>
<evidence type="ECO:0000256" key="4">
    <source>
        <dbReference type="ARBA" id="ARBA00010561"/>
    </source>
</evidence>
<comment type="caution">
    <text evidence="20">The sequence shown here is derived from an EMBL/GenBank/DDBJ whole genome shotgun (WGS) entry which is preliminary data.</text>
</comment>
<dbReference type="GO" id="GO:0005886">
    <property type="term" value="C:plasma membrane"/>
    <property type="evidence" value="ECO:0007669"/>
    <property type="project" value="UniProtKB-SubCell"/>
</dbReference>
<evidence type="ECO:0000256" key="13">
    <source>
        <dbReference type="ARBA" id="ARBA00023136"/>
    </source>
</evidence>
<feature type="transmembrane region" description="Helical" evidence="19">
    <location>
        <begin position="358"/>
        <end position="375"/>
    </location>
</feature>
<evidence type="ECO:0000256" key="8">
    <source>
        <dbReference type="ARBA" id="ARBA00022573"/>
    </source>
</evidence>
<keyword evidence="13 19" id="KW-0472">Membrane</keyword>
<dbReference type="PANTHER" id="PTHR34148">
    <property type="entry name" value="ADENOSYLCOBINAMIDE-GDP RIBAZOLETRANSFERASE"/>
    <property type="match status" value="1"/>
</dbReference>
<dbReference type="OrthoDB" id="2157177at2759"/>
<keyword evidence="8" id="KW-0169">Cobalamin biosynthesis</keyword>
<dbReference type="GO" id="GO:0008818">
    <property type="term" value="F:cobalamin 5'-phosphate synthase activity"/>
    <property type="evidence" value="ECO:0007669"/>
    <property type="project" value="InterPro"/>
</dbReference>
<evidence type="ECO:0000256" key="2">
    <source>
        <dbReference type="ARBA" id="ARBA00004651"/>
    </source>
</evidence>
<evidence type="ECO:0000313" key="20">
    <source>
        <dbReference type="EMBL" id="EJK52686.1"/>
    </source>
</evidence>
<comment type="cofactor">
    <cofactor evidence="1">
        <name>Mg(2+)</name>
        <dbReference type="ChEBI" id="CHEBI:18420"/>
    </cofactor>
</comment>
<accession>K0RV70</accession>
<evidence type="ECO:0000256" key="11">
    <source>
        <dbReference type="ARBA" id="ARBA00022842"/>
    </source>
</evidence>
<dbReference type="PANTHER" id="PTHR34148:SF1">
    <property type="entry name" value="ADENOSYLCOBINAMIDE-GDP RIBAZOLETRANSFERASE"/>
    <property type="match status" value="1"/>
</dbReference>
<keyword evidence="12 19" id="KW-1133">Transmembrane helix</keyword>
<dbReference type="AlphaFoldDB" id="K0RV70"/>
<evidence type="ECO:0000256" key="1">
    <source>
        <dbReference type="ARBA" id="ARBA00001946"/>
    </source>
</evidence>
<dbReference type="EC" id="2.7.8.26" evidence="5"/>
<feature type="transmembrane region" description="Helical" evidence="19">
    <location>
        <begin position="128"/>
        <end position="145"/>
    </location>
</feature>
<feature type="transmembrane region" description="Helical" evidence="19">
    <location>
        <begin position="233"/>
        <end position="255"/>
    </location>
</feature>
<dbReference type="Proteomes" id="UP000266841">
    <property type="component" value="Unassembled WGS sequence"/>
</dbReference>
<name>K0RV70_THAOC</name>
<keyword evidence="9" id="KW-0808">Transferase</keyword>
<evidence type="ECO:0000256" key="12">
    <source>
        <dbReference type="ARBA" id="ARBA00022989"/>
    </source>
</evidence>
<evidence type="ECO:0000256" key="3">
    <source>
        <dbReference type="ARBA" id="ARBA00004663"/>
    </source>
</evidence>
<dbReference type="UniPathway" id="UPA00148">
    <property type="reaction ID" value="UER00238"/>
</dbReference>
<evidence type="ECO:0000256" key="18">
    <source>
        <dbReference type="ARBA" id="ARBA00049504"/>
    </source>
</evidence>
<gene>
    <name evidence="20" type="ORF">THAOC_28015</name>
</gene>
<evidence type="ECO:0000256" key="6">
    <source>
        <dbReference type="ARBA" id="ARBA00015850"/>
    </source>
</evidence>
<dbReference type="EMBL" id="AGNL01039393">
    <property type="protein sequence ID" value="EJK52686.1"/>
    <property type="molecule type" value="Genomic_DNA"/>
</dbReference>
<organism evidence="20 21">
    <name type="scientific">Thalassiosira oceanica</name>
    <name type="common">Marine diatom</name>
    <dbReference type="NCBI Taxonomy" id="159749"/>
    <lineage>
        <taxon>Eukaryota</taxon>
        <taxon>Sar</taxon>
        <taxon>Stramenopiles</taxon>
        <taxon>Ochrophyta</taxon>
        <taxon>Bacillariophyta</taxon>
        <taxon>Coscinodiscophyceae</taxon>
        <taxon>Thalassiosirophycidae</taxon>
        <taxon>Thalassiosirales</taxon>
        <taxon>Thalassiosiraceae</taxon>
        <taxon>Thalassiosira</taxon>
    </lineage>
</organism>
<evidence type="ECO:0000256" key="10">
    <source>
        <dbReference type="ARBA" id="ARBA00022692"/>
    </source>
</evidence>
<evidence type="ECO:0000256" key="14">
    <source>
        <dbReference type="ARBA" id="ARBA00025228"/>
    </source>
</evidence>
<dbReference type="Pfam" id="PF02654">
    <property type="entry name" value="CobS"/>
    <property type="match status" value="1"/>
</dbReference>
<evidence type="ECO:0000256" key="7">
    <source>
        <dbReference type="ARBA" id="ARBA00022475"/>
    </source>
</evidence>
<evidence type="ECO:0000256" key="17">
    <source>
        <dbReference type="ARBA" id="ARBA00048623"/>
    </source>
</evidence>
<sequence length="441" mass="48063">MLVIFCFLQRALGLPGSDRIGWGNELNRFCMSVPGNHTYLHENCGFSARAKVRRSLSVVEDKTVVTGTMADINVSGNSEEHRTTVIGAKAVEARNLSNRSQISDEIRSFLDGSDGNGASLGLRSEARTFFTILIFLTTIPAPSWVDLHPGFLMRGMSYFPVVGSFLGLMYSIVFDFCCHSLGLPCDISGCMMIVFGLYITACFHEDGLADSADGVGGGWSKSQVLKIMTDSRVGTFGCAALSVFLLVKVLLLSALGEDSSRAIIVSQTVARLSAPYLIRTKDYVPEVGPKSNFYRFMVEAKHLVSWSRVLFGSSYCFGVATALYDPLSAAFLVVLVLLLATYTGRRGDYLLGGVMGDYLGGTICMCEILVLLVLVSKDSIAENLLGTIKVEFSGLYDIKSVRSLLHFVALSFALSMWRKCVGGPDIYDRELNKPSDSDKED</sequence>
<feature type="transmembrane region" description="Helical" evidence="19">
    <location>
        <begin position="181"/>
        <end position="201"/>
    </location>
</feature>
<evidence type="ECO:0000256" key="15">
    <source>
        <dbReference type="ARBA" id="ARBA00032605"/>
    </source>
</evidence>
<dbReference type="GO" id="GO:0051073">
    <property type="term" value="F:adenosylcobinamide-GDP ribazoletransferase activity"/>
    <property type="evidence" value="ECO:0007669"/>
    <property type="project" value="UniProtKB-EC"/>
</dbReference>
<evidence type="ECO:0000256" key="16">
    <source>
        <dbReference type="ARBA" id="ARBA00032853"/>
    </source>
</evidence>
<evidence type="ECO:0000313" key="21">
    <source>
        <dbReference type="Proteomes" id="UP000266841"/>
    </source>
</evidence>
<evidence type="ECO:0000256" key="5">
    <source>
        <dbReference type="ARBA" id="ARBA00013200"/>
    </source>
</evidence>
<feature type="transmembrane region" description="Helical" evidence="19">
    <location>
        <begin position="157"/>
        <end position="174"/>
    </location>
</feature>
<dbReference type="InterPro" id="IPR003805">
    <property type="entry name" value="CobS"/>
</dbReference>
<evidence type="ECO:0000256" key="19">
    <source>
        <dbReference type="SAM" id="Phobius"/>
    </source>
</evidence>
<dbReference type="HAMAP" id="MF_00719">
    <property type="entry name" value="CobS"/>
    <property type="match status" value="1"/>
</dbReference>
<comment type="catalytic activity">
    <reaction evidence="18">
        <text>alpha-ribazole 5'-phosphate + adenosylcob(III)inamide-GDP = adenosylcob(III)alamin 5'-phosphate + GMP + H(+)</text>
        <dbReference type="Rhea" id="RHEA:23560"/>
        <dbReference type="ChEBI" id="CHEBI:15378"/>
        <dbReference type="ChEBI" id="CHEBI:57918"/>
        <dbReference type="ChEBI" id="CHEBI:58115"/>
        <dbReference type="ChEBI" id="CHEBI:60487"/>
        <dbReference type="ChEBI" id="CHEBI:60493"/>
        <dbReference type="EC" id="2.7.8.26"/>
    </reaction>
</comment>
<keyword evidence="10 19" id="KW-0812">Transmembrane</keyword>
<keyword evidence="11" id="KW-0460">Magnesium</keyword>
<dbReference type="eggNOG" id="ENOG502S20I">
    <property type="taxonomic scope" value="Eukaryota"/>
</dbReference>
<protein>
    <recommendedName>
        <fullName evidence="6">Adenosylcobinamide-GDP ribazoletransferase</fullName>
        <ecNumber evidence="5">2.7.8.26</ecNumber>
    </recommendedName>
    <alternativeName>
        <fullName evidence="16">Cobalamin synthase</fullName>
    </alternativeName>
    <alternativeName>
        <fullName evidence="15">Cobalamin-5'-phosphate synthase</fullName>
    </alternativeName>
</protein>
<comment type="subcellular location">
    <subcellularLocation>
        <location evidence="2">Cell membrane</location>
        <topology evidence="2">Multi-pass membrane protein</topology>
    </subcellularLocation>
</comment>
<proteinExistence type="inferred from homology"/>
<keyword evidence="21" id="KW-1185">Reference proteome</keyword>
<comment type="function">
    <text evidence="14">Joins adenosylcobinamide-GDP and alpha-ribazole to generate adenosylcobalamin (Ado-cobalamin). Also synthesizes adenosylcobalamin 5'-phosphate from adenosylcobinamide-GDP and alpha-ribazole 5'-phosphate.</text>
</comment>
<comment type="catalytic activity">
    <reaction evidence="17">
        <text>alpha-ribazole + adenosylcob(III)inamide-GDP = adenosylcob(III)alamin + GMP + H(+)</text>
        <dbReference type="Rhea" id="RHEA:16049"/>
        <dbReference type="ChEBI" id="CHEBI:10329"/>
        <dbReference type="ChEBI" id="CHEBI:15378"/>
        <dbReference type="ChEBI" id="CHEBI:18408"/>
        <dbReference type="ChEBI" id="CHEBI:58115"/>
        <dbReference type="ChEBI" id="CHEBI:60487"/>
        <dbReference type="EC" id="2.7.8.26"/>
    </reaction>
</comment>
<feature type="transmembrane region" description="Helical" evidence="19">
    <location>
        <begin position="315"/>
        <end position="338"/>
    </location>
</feature>
<evidence type="ECO:0000256" key="9">
    <source>
        <dbReference type="ARBA" id="ARBA00022679"/>
    </source>
</evidence>
<comment type="similarity">
    <text evidence="4">Belongs to the CobS family.</text>
</comment>
<comment type="pathway">
    <text evidence="3">Cofactor biosynthesis; adenosylcobalamin biosynthesis; adenosylcobalamin from cob(II)yrinate a,c-diamide: step 7/7.</text>
</comment>
<keyword evidence="7" id="KW-1003">Cell membrane</keyword>